<sequence>MSKSKWVRLTGALRLKSAHAWACAAGILLAACGGGGGGESNLGGGGSPVPTVSGLLPGAPAIGTTLADDAGVWRPLRDKSVYTYRGQHSEQGGSVFPRFYANTVTQLAQGGGMREDSTNAFNEGPDTTGGPVSLQSGVIRQQIEIDLADGVKPLALDLVELQSPVRTNARYVAADRRIADIGIDVDGDKKNDSMDLAVWVQVVGEETLDLPNRTGVRTIHTDTTIRVRVVLATGVLGPIVEERLGIWYAAGIGPVKLRRDAPHSSQADVRVIDEETLVTYDGISDGVGFTTQPIKGMFSVAGSTPAVAIPYPHDAVAFDANV</sequence>
<feature type="signal peptide" evidence="1">
    <location>
        <begin position="1"/>
        <end position="37"/>
    </location>
</feature>
<feature type="chain" id="PRO_5003242094" evidence="1">
    <location>
        <begin position="38"/>
        <end position="322"/>
    </location>
</feature>
<feature type="non-terminal residue" evidence="2">
    <location>
        <position position="322"/>
    </location>
</feature>
<accession>E9I6F1</accession>
<protein>
    <submittedName>
        <fullName evidence="2">Uncharacterized protein</fullName>
    </submittedName>
</protein>
<proteinExistence type="predicted"/>
<dbReference type="AlphaFoldDB" id="E9I6F1"/>
<gene>
    <name evidence="2" type="ORF">DAPPUDRAFT_277535</name>
</gene>
<reference evidence="2 3" key="1">
    <citation type="journal article" date="2011" name="Science">
        <title>The ecoresponsive genome of Daphnia pulex.</title>
        <authorList>
            <person name="Colbourne J.K."/>
            <person name="Pfrender M.E."/>
            <person name="Gilbert D."/>
            <person name="Thomas W.K."/>
            <person name="Tucker A."/>
            <person name="Oakley T.H."/>
            <person name="Tokishita S."/>
            <person name="Aerts A."/>
            <person name="Arnold G.J."/>
            <person name="Basu M.K."/>
            <person name="Bauer D.J."/>
            <person name="Caceres C.E."/>
            <person name="Carmel L."/>
            <person name="Casola C."/>
            <person name="Choi J.H."/>
            <person name="Detter J.C."/>
            <person name="Dong Q."/>
            <person name="Dusheyko S."/>
            <person name="Eads B.D."/>
            <person name="Frohlich T."/>
            <person name="Geiler-Samerotte K.A."/>
            <person name="Gerlach D."/>
            <person name="Hatcher P."/>
            <person name="Jogdeo S."/>
            <person name="Krijgsveld J."/>
            <person name="Kriventseva E.V."/>
            <person name="Kultz D."/>
            <person name="Laforsch C."/>
            <person name="Lindquist E."/>
            <person name="Lopez J."/>
            <person name="Manak J.R."/>
            <person name="Muller J."/>
            <person name="Pangilinan J."/>
            <person name="Patwardhan R.P."/>
            <person name="Pitluck S."/>
            <person name="Pritham E.J."/>
            <person name="Rechtsteiner A."/>
            <person name="Rho M."/>
            <person name="Rogozin I.B."/>
            <person name="Sakarya O."/>
            <person name="Salamov A."/>
            <person name="Schaack S."/>
            <person name="Shapiro H."/>
            <person name="Shiga Y."/>
            <person name="Skalitzky C."/>
            <person name="Smith Z."/>
            <person name="Souvorov A."/>
            <person name="Sung W."/>
            <person name="Tang Z."/>
            <person name="Tsuchiya D."/>
            <person name="Tu H."/>
            <person name="Vos H."/>
            <person name="Wang M."/>
            <person name="Wolf Y.I."/>
            <person name="Yamagata H."/>
            <person name="Yamada T."/>
            <person name="Ye Y."/>
            <person name="Shaw J.R."/>
            <person name="Andrews J."/>
            <person name="Crease T.J."/>
            <person name="Tang H."/>
            <person name="Lucas S.M."/>
            <person name="Robertson H.M."/>
            <person name="Bork P."/>
            <person name="Koonin E.V."/>
            <person name="Zdobnov E.M."/>
            <person name="Grigoriev I.V."/>
            <person name="Lynch M."/>
            <person name="Boore J.L."/>
        </authorList>
    </citation>
    <scope>NUCLEOTIDE SEQUENCE [LARGE SCALE GENOMIC DNA]</scope>
</reference>
<dbReference type="Proteomes" id="UP000000305">
    <property type="component" value="Unassembled WGS sequence"/>
</dbReference>
<organism evidence="2 3">
    <name type="scientific">Daphnia pulex</name>
    <name type="common">Water flea</name>
    <dbReference type="NCBI Taxonomy" id="6669"/>
    <lineage>
        <taxon>Eukaryota</taxon>
        <taxon>Metazoa</taxon>
        <taxon>Ecdysozoa</taxon>
        <taxon>Arthropoda</taxon>
        <taxon>Crustacea</taxon>
        <taxon>Branchiopoda</taxon>
        <taxon>Diplostraca</taxon>
        <taxon>Cladocera</taxon>
        <taxon>Anomopoda</taxon>
        <taxon>Daphniidae</taxon>
        <taxon>Daphnia</taxon>
    </lineage>
</organism>
<name>E9I6F1_DAPPU</name>
<keyword evidence="3" id="KW-1185">Reference proteome</keyword>
<evidence type="ECO:0000256" key="1">
    <source>
        <dbReference type="SAM" id="SignalP"/>
    </source>
</evidence>
<keyword evidence="1" id="KW-0732">Signal</keyword>
<dbReference type="EMBL" id="GL736409">
    <property type="protein sequence ID" value="EFX60429.1"/>
    <property type="molecule type" value="Genomic_DNA"/>
</dbReference>
<dbReference type="KEGG" id="dpx:DAPPUDRAFT_277535"/>
<evidence type="ECO:0000313" key="3">
    <source>
        <dbReference type="Proteomes" id="UP000000305"/>
    </source>
</evidence>
<dbReference type="InParanoid" id="E9I6F1"/>
<dbReference type="PROSITE" id="PS51257">
    <property type="entry name" value="PROKAR_LIPOPROTEIN"/>
    <property type="match status" value="1"/>
</dbReference>
<dbReference type="HOGENOM" id="CLU_864858_0_0_1"/>
<evidence type="ECO:0000313" key="2">
    <source>
        <dbReference type="EMBL" id="EFX60429.1"/>
    </source>
</evidence>